<feature type="transmembrane region" description="Helical" evidence="1">
    <location>
        <begin position="166"/>
        <end position="186"/>
    </location>
</feature>
<keyword evidence="1" id="KW-1133">Transmembrane helix</keyword>
<dbReference type="AlphaFoldDB" id="A0A561BQ64"/>
<dbReference type="OrthoDB" id="3826561at2"/>
<accession>A0A561BQ64</accession>
<sequence>MPTTTEPPSDASAFLPGFGRRFWFLKVAAETIWLLAALLVVLVFALAAASLSDYLPEVDPLAVPDRLTEAKALTSGWAKTLAVTSAALFALAGFPRLTGKRWWRAPGGPAGIALQGLGGLWAGFSTVGLHLSLADSYRAYPDGYQCAYLPSCWPEKAQAWSHSAPGLLAGIALVVMAVLYRAPWWVRALVPVAIWVGAVSLQYGVVAPSLVPYFEGPPR</sequence>
<proteinExistence type="predicted"/>
<feature type="transmembrane region" description="Helical" evidence="1">
    <location>
        <begin position="192"/>
        <end position="214"/>
    </location>
</feature>
<organism evidence="2 3">
    <name type="scientific">Kribbella amoyensis</name>
    <dbReference type="NCBI Taxonomy" id="996641"/>
    <lineage>
        <taxon>Bacteria</taxon>
        <taxon>Bacillati</taxon>
        <taxon>Actinomycetota</taxon>
        <taxon>Actinomycetes</taxon>
        <taxon>Propionibacteriales</taxon>
        <taxon>Kribbellaceae</taxon>
        <taxon>Kribbella</taxon>
    </lineage>
</organism>
<protein>
    <submittedName>
        <fullName evidence="2">Uncharacterized protein</fullName>
    </submittedName>
</protein>
<reference evidence="2 3" key="1">
    <citation type="submission" date="2019-06" db="EMBL/GenBank/DDBJ databases">
        <title>Sequencing the genomes of 1000 actinobacteria strains.</title>
        <authorList>
            <person name="Klenk H.-P."/>
        </authorList>
    </citation>
    <scope>NUCLEOTIDE SEQUENCE [LARGE SCALE GENOMIC DNA]</scope>
    <source>
        <strain evidence="2 3">DSM 24683</strain>
    </source>
</reference>
<keyword evidence="3" id="KW-1185">Reference proteome</keyword>
<gene>
    <name evidence="2" type="ORF">FB561_2119</name>
</gene>
<comment type="caution">
    <text evidence="2">The sequence shown here is derived from an EMBL/GenBank/DDBJ whole genome shotgun (WGS) entry which is preliminary data.</text>
</comment>
<evidence type="ECO:0000313" key="3">
    <source>
        <dbReference type="Proteomes" id="UP000318380"/>
    </source>
</evidence>
<feature type="transmembrane region" description="Helical" evidence="1">
    <location>
        <begin position="31"/>
        <end position="52"/>
    </location>
</feature>
<dbReference type="RefSeq" id="WP_145805502.1">
    <property type="nucleotide sequence ID" value="NZ_VIVK01000001.1"/>
</dbReference>
<keyword evidence="1" id="KW-0812">Transmembrane</keyword>
<evidence type="ECO:0000256" key="1">
    <source>
        <dbReference type="SAM" id="Phobius"/>
    </source>
</evidence>
<keyword evidence="1" id="KW-0472">Membrane</keyword>
<feature type="transmembrane region" description="Helical" evidence="1">
    <location>
        <begin position="72"/>
        <end position="94"/>
    </location>
</feature>
<dbReference type="EMBL" id="VIVK01000001">
    <property type="protein sequence ID" value="TWD81016.1"/>
    <property type="molecule type" value="Genomic_DNA"/>
</dbReference>
<evidence type="ECO:0000313" key="2">
    <source>
        <dbReference type="EMBL" id="TWD81016.1"/>
    </source>
</evidence>
<name>A0A561BQ64_9ACTN</name>
<dbReference type="Proteomes" id="UP000318380">
    <property type="component" value="Unassembled WGS sequence"/>
</dbReference>